<feature type="transmembrane region" description="Helical" evidence="10">
    <location>
        <begin position="327"/>
        <end position="347"/>
    </location>
</feature>
<comment type="subcellular location">
    <subcellularLocation>
        <location evidence="1">Membrane</location>
        <topology evidence="1">Multi-pass membrane protein</topology>
    </subcellularLocation>
</comment>
<evidence type="ECO:0000313" key="12">
    <source>
        <dbReference type="Proteomes" id="UP000266118"/>
    </source>
</evidence>
<dbReference type="InterPro" id="IPR014743">
    <property type="entry name" value="Cl-channel_core"/>
</dbReference>
<name>A0A386HN68_9BACT</name>
<dbReference type="Gene3D" id="1.10.3080.10">
    <property type="entry name" value="Clc chloride channel"/>
    <property type="match status" value="1"/>
</dbReference>
<feature type="transmembrane region" description="Helical" evidence="10">
    <location>
        <begin position="393"/>
        <end position="416"/>
    </location>
</feature>
<keyword evidence="8" id="KW-0868">Chloride</keyword>
<keyword evidence="7" id="KW-0869">Chloride channel</keyword>
<evidence type="ECO:0000256" key="7">
    <source>
        <dbReference type="ARBA" id="ARBA00023173"/>
    </source>
</evidence>
<dbReference type="GO" id="GO:0005254">
    <property type="term" value="F:chloride channel activity"/>
    <property type="evidence" value="ECO:0007669"/>
    <property type="project" value="UniProtKB-KW"/>
</dbReference>
<sequence length="437" mass="47590">MRKEVLRVNYIKLALASLLVGLVSTLLADSLKRITGYYEDAIFKKAEHFSLLFIILPSIGITMIYFLRKYAFKNKQNKGIKEIYHTIEERRNELPAYKMPSHYINGFLTVIFGGSTGVEVSTVVATATVGAVARKRTGVAKAHKTELICAGVAAGIATLFCSPLAGLLFSVEVIARKVSKTILLSCLCSVFVSWLFMFFIENETIFKELSAAQWHIGALPMLIVVSALAGLLAVYFTKSVIFIKEKFGAINNNFLRVNIGALAVGIALLAFPQLYGDSYHAVPGLLHRIDSQTFKFTLPFALTLLCISLLKPLVASLTLGAGGDGGVFAPSIIGGAVFGMFVAIICNQYLHTQYSVLNFALIGGGAMLSAAIHAPLTSLFLTCNLVPNGFELFFPMLICCFIGKYSAKLVCSYTVYSYKGKKIKPKESPDPEMHLIG</sequence>
<accession>A0A386HN68</accession>
<evidence type="ECO:0000313" key="11">
    <source>
        <dbReference type="EMBL" id="AYD47079.1"/>
    </source>
</evidence>
<evidence type="ECO:0000256" key="1">
    <source>
        <dbReference type="ARBA" id="ARBA00004141"/>
    </source>
</evidence>
<proteinExistence type="predicted"/>
<evidence type="ECO:0000256" key="4">
    <source>
        <dbReference type="ARBA" id="ARBA00022989"/>
    </source>
</evidence>
<keyword evidence="6 10" id="KW-0472">Membrane</keyword>
<gene>
    <name evidence="11" type="ORF">D6B99_05300</name>
</gene>
<evidence type="ECO:0000256" key="6">
    <source>
        <dbReference type="ARBA" id="ARBA00023136"/>
    </source>
</evidence>
<organism evidence="11 12">
    <name type="scientific">Arachidicoccus soli</name>
    <dbReference type="NCBI Taxonomy" id="2341117"/>
    <lineage>
        <taxon>Bacteria</taxon>
        <taxon>Pseudomonadati</taxon>
        <taxon>Bacteroidota</taxon>
        <taxon>Chitinophagia</taxon>
        <taxon>Chitinophagales</taxon>
        <taxon>Chitinophagaceae</taxon>
        <taxon>Arachidicoccus</taxon>
    </lineage>
</organism>
<dbReference type="KEGG" id="ark:D6B99_05300"/>
<dbReference type="Proteomes" id="UP000266118">
    <property type="component" value="Chromosome"/>
</dbReference>
<evidence type="ECO:0000256" key="3">
    <source>
        <dbReference type="ARBA" id="ARBA00022692"/>
    </source>
</evidence>
<evidence type="ECO:0000256" key="9">
    <source>
        <dbReference type="ARBA" id="ARBA00023303"/>
    </source>
</evidence>
<evidence type="ECO:0000256" key="5">
    <source>
        <dbReference type="ARBA" id="ARBA00023065"/>
    </source>
</evidence>
<feature type="transmembrane region" description="Helical" evidence="10">
    <location>
        <begin position="48"/>
        <end position="67"/>
    </location>
</feature>
<dbReference type="EMBL" id="CP032489">
    <property type="protein sequence ID" value="AYD47079.1"/>
    <property type="molecule type" value="Genomic_DNA"/>
</dbReference>
<dbReference type="OrthoDB" id="9812438at2"/>
<dbReference type="PANTHER" id="PTHR43427">
    <property type="entry name" value="CHLORIDE CHANNEL PROTEIN CLC-E"/>
    <property type="match status" value="1"/>
</dbReference>
<feature type="transmembrane region" description="Helical" evidence="10">
    <location>
        <begin position="359"/>
        <end position="381"/>
    </location>
</feature>
<keyword evidence="2" id="KW-0813">Transport</keyword>
<dbReference type="SUPFAM" id="SSF81340">
    <property type="entry name" value="Clc chloride channel"/>
    <property type="match status" value="1"/>
</dbReference>
<protein>
    <submittedName>
        <fullName evidence="11">Chloride channel protein</fullName>
    </submittedName>
</protein>
<dbReference type="PANTHER" id="PTHR43427:SF6">
    <property type="entry name" value="CHLORIDE CHANNEL PROTEIN CLC-E"/>
    <property type="match status" value="1"/>
</dbReference>
<dbReference type="Pfam" id="PF00654">
    <property type="entry name" value="Voltage_CLC"/>
    <property type="match status" value="1"/>
</dbReference>
<dbReference type="InterPro" id="IPR050368">
    <property type="entry name" value="ClC-type_chloride_channel"/>
</dbReference>
<evidence type="ECO:0000256" key="10">
    <source>
        <dbReference type="SAM" id="Phobius"/>
    </source>
</evidence>
<evidence type="ECO:0000256" key="8">
    <source>
        <dbReference type="ARBA" id="ARBA00023214"/>
    </source>
</evidence>
<keyword evidence="3 10" id="KW-0812">Transmembrane</keyword>
<keyword evidence="4 10" id="KW-1133">Transmembrane helix</keyword>
<dbReference type="AlphaFoldDB" id="A0A386HN68"/>
<dbReference type="RefSeq" id="WP_119985810.1">
    <property type="nucleotide sequence ID" value="NZ_CP032489.1"/>
</dbReference>
<reference evidence="11 12" key="1">
    <citation type="submission" date="2018-09" db="EMBL/GenBank/DDBJ databases">
        <title>Arachidicoccus sp. nov., a bacterium isolated from soil.</title>
        <authorList>
            <person name="Weon H.-Y."/>
            <person name="Kwon S.-W."/>
            <person name="Lee S.A."/>
        </authorList>
    </citation>
    <scope>NUCLEOTIDE SEQUENCE [LARGE SCALE GENOMIC DNA]</scope>
    <source>
        <strain evidence="11 12">KIS59-12</strain>
    </source>
</reference>
<dbReference type="InterPro" id="IPR001807">
    <property type="entry name" value="ClC"/>
</dbReference>
<feature type="transmembrane region" description="Helical" evidence="10">
    <location>
        <begin position="147"/>
        <end position="169"/>
    </location>
</feature>
<feature type="transmembrane region" description="Helical" evidence="10">
    <location>
        <begin position="212"/>
        <end position="235"/>
    </location>
</feature>
<feature type="transmembrane region" description="Helical" evidence="10">
    <location>
        <begin position="181"/>
        <end position="200"/>
    </location>
</feature>
<keyword evidence="5" id="KW-0406">Ion transport</keyword>
<keyword evidence="9" id="KW-0407">Ion channel</keyword>
<dbReference type="GO" id="GO:0034707">
    <property type="term" value="C:chloride channel complex"/>
    <property type="evidence" value="ECO:0007669"/>
    <property type="project" value="UniProtKB-KW"/>
</dbReference>
<dbReference type="PRINTS" id="PR00762">
    <property type="entry name" value="CLCHANNEL"/>
</dbReference>
<dbReference type="CDD" id="cd00400">
    <property type="entry name" value="Voltage_gated_ClC"/>
    <property type="match status" value="1"/>
</dbReference>
<evidence type="ECO:0000256" key="2">
    <source>
        <dbReference type="ARBA" id="ARBA00022448"/>
    </source>
</evidence>
<keyword evidence="12" id="KW-1185">Reference proteome</keyword>
<feature type="transmembrane region" description="Helical" evidence="10">
    <location>
        <begin position="255"/>
        <end position="275"/>
    </location>
</feature>